<dbReference type="Proteomes" id="UP000489600">
    <property type="component" value="Unassembled WGS sequence"/>
</dbReference>
<name>A0A565ASJ4_9BRAS</name>
<keyword evidence="3" id="KW-1185">Reference proteome</keyword>
<dbReference type="AlphaFoldDB" id="A0A565ASJ4"/>
<sequence>MAARAMPYTRGEIKKSGELGLMFNISVSDPTSFQGPASIFVVGGGGGPPRQQQPPRVPTSASSSNPNSGSVRSGFQSDPIRKSSGHLSQLQPTGLITSGPLNSSGSRSSCQI</sequence>
<feature type="region of interest" description="Disordered" evidence="1">
    <location>
        <begin position="36"/>
        <end position="112"/>
    </location>
</feature>
<dbReference type="PANTHER" id="PTHR33709:SF17">
    <property type="entry name" value="UBIQUITIN-SPECIFIC PROTEASE FAMILY C19-RELATED PROTEIN"/>
    <property type="match status" value="1"/>
</dbReference>
<evidence type="ECO:0000256" key="1">
    <source>
        <dbReference type="SAM" id="MobiDB-lite"/>
    </source>
</evidence>
<evidence type="ECO:0000313" key="3">
    <source>
        <dbReference type="Proteomes" id="UP000489600"/>
    </source>
</evidence>
<comment type="caution">
    <text evidence="2">The sequence shown here is derived from an EMBL/GenBank/DDBJ whole genome shotgun (WGS) entry which is preliminary data.</text>
</comment>
<dbReference type="OrthoDB" id="1743201at2759"/>
<feature type="compositionally biased region" description="Low complexity" evidence="1">
    <location>
        <begin position="98"/>
        <end position="112"/>
    </location>
</feature>
<dbReference type="EMBL" id="CABITT030000001">
    <property type="protein sequence ID" value="VVA91544.1"/>
    <property type="molecule type" value="Genomic_DNA"/>
</dbReference>
<accession>A0A565ASJ4</accession>
<feature type="compositionally biased region" description="Polar residues" evidence="1">
    <location>
        <begin position="85"/>
        <end position="96"/>
    </location>
</feature>
<dbReference type="PANTHER" id="PTHR33709">
    <property type="entry name" value="OSJNBA0035M09.9 PROTEIN"/>
    <property type="match status" value="1"/>
</dbReference>
<proteinExistence type="predicted"/>
<reference evidence="2" key="1">
    <citation type="submission" date="2019-07" db="EMBL/GenBank/DDBJ databases">
        <authorList>
            <person name="Dittberner H."/>
        </authorList>
    </citation>
    <scope>NUCLEOTIDE SEQUENCE [LARGE SCALE GENOMIC DNA]</scope>
</reference>
<protein>
    <submittedName>
        <fullName evidence="2">Uncharacterized protein</fullName>
    </submittedName>
</protein>
<gene>
    <name evidence="2" type="ORF">ANE_LOCUS1989</name>
</gene>
<dbReference type="InterPro" id="IPR040339">
    <property type="entry name" value="At1g16860-like"/>
</dbReference>
<evidence type="ECO:0000313" key="2">
    <source>
        <dbReference type="EMBL" id="VVA91544.1"/>
    </source>
</evidence>
<organism evidence="2 3">
    <name type="scientific">Arabis nemorensis</name>
    <dbReference type="NCBI Taxonomy" id="586526"/>
    <lineage>
        <taxon>Eukaryota</taxon>
        <taxon>Viridiplantae</taxon>
        <taxon>Streptophyta</taxon>
        <taxon>Embryophyta</taxon>
        <taxon>Tracheophyta</taxon>
        <taxon>Spermatophyta</taxon>
        <taxon>Magnoliopsida</taxon>
        <taxon>eudicotyledons</taxon>
        <taxon>Gunneridae</taxon>
        <taxon>Pentapetalae</taxon>
        <taxon>rosids</taxon>
        <taxon>malvids</taxon>
        <taxon>Brassicales</taxon>
        <taxon>Brassicaceae</taxon>
        <taxon>Arabideae</taxon>
        <taxon>Arabis</taxon>
    </lineage>
</organism>
<feature type="compositionally biased region" description="Low complexity" evidence="1">
    <location>
        <begin position="58"/>
        <end position="74"/>
    </location>
</feature>